<protein>
    <submittedName>
        <fullName evidence="1">Armadillo-like helical</fullName>
    </submittedName>
</protein>
<gene>
    <name evidence="1" type="ORF">CTI12_AA566340</name>
</gene>
<name>A0A2U1KTI1_ARTAN</name>
<evidence type="ECO:0000313" key="2">
    <source>
        <dbReference type="Proteomes" id="UP000245207"/>
    </source>
</evidence>
<proteinExistence type="predicted"/>
<dbReference type="EMBL" id="PKPP01014097">
    <property type="protein sequence ID" value="PWA40065.1"/>
    <property type="molecule type" value="Genomic_DNA"/>
</dbReference>
<dbReference type="AlphaFoldDB" id="A0A2U1KTI1"/>
<dbReference type="Proteomes" id="UP000245207">
    <property type="component" value="Unassembled WGS sequence"/>
</dbReference>
<evidence type="ECO:0000313" key="1">
    <source>
        <dbReference type="EMBL" id="PWA40065.1"/>
    </source>
</evidence>
<comment type="caution">
    <text evidence="1">The sequence shown here is derived from an EMBL/GenBank/DDBJ whole genome shotgun (WGS) entry which is preliminary data.</text>
</comment>
<reference evidence="1 2" key="1">
    <citation type="journal article" date="2018" name="Mol. Plant">
        <title>The genome of Artemisia annua provides insight into the evolution of Asteraceae family and artemisinin biosynthesis.</title>
        <authorList>
            <person name="Shen Q."/>
            <person name="Zhang L."/>
            <person name="Liao Z."/>
            <person name="Wang S."/>
            <person name="Yan T."/>
            <person name="Shi P."/>
            <person name="Liu M."/>
            <person name="Fu X."/>
            <person name="Pan Q."/>
            <person name="Wang Y."/>
            <person name="Lv Z."/>
            <person name="Lu X."/>
            <person name="Zhang F."/>
            <person name="Jiang W."/>
            <person name="Ma Y."/>
            <person name="Chen M."/>
            <person name="Hao X."/>
            <person name="Li L."/>
            <person name="Tang Y."/>
            <person name="Lv G."/>
            <person name="Zhou Y."/>
            <person name="Sun X."/>
            <person name="Brodelius P.E."/>
            <person name="Rose J.K.C."/>
            <person name="Tang K."/>
        </authorList>
    </citation>
    <scope>NUCLEOTIDE SEQUENCE [LARGE SCALE GENOMIC DNA]</scope>
    <source>
        <strain evidence="2">cv. Huhao1</strain>
        <tissue evidence="1">Leaf</tissue>
    </source>
</reference>
<dbReference type="OrthoDB" id="1113058at2759"/>
<sequence>MLLDSTIQKHKDEVKALAENKSMGSTKSEGRRRTTIATASKAFISCVLKFIENLLNLDIDTEGGATDVKGILHPNIDLFVYSLHHLFTCKSTNKY</sequence>
<organism evidence="1 2">
    <name type="scientific">Artemisia annua</name>
    <name type="common">Sweet wormwood</name>
    <dbReference type="NCBI Taxonomy" id="35608"/>
    <lineage>
        <taxon>Eukaryota</taxon>
        <taxon>Viridiplantae</taxon>
        <taxon>Streptophyta</taxon>
        <taxon>Embryophyta</taxon>
        <taxon>Tracheophyta</taxon>
        <taxon>Spermatophyta</taxon>
        <taxon>Magnoliopsida</taxon>
        <taxon>eudicotyledons</taxon>
        <taxon>Gunneridae</taxon>
        <taxon>Pentapetalae</taxon>
        <taxon>asterids</taxon>
        <taxon>campanulids</taxon>
        <taxon>Asterales</taxon>
        <taxon>Asteraceae</taxon>
        <taxon>Asteroideae</taxon>
        <taxon>Anthemideae</taxon>
        <taxon>Artemisiinae</taxon>
        <taxon>Artemisia</taxon>
    </lineage>
</organism>
<dbReference type="STRING" id="35608.A0A2U1KTI1"/>
<accession>A0A2U1KTI1</accession>
<keyword evidence="2" id="KW-1185">Reference proteome</keyword>